<sequence length="246" mass="27047">MKKKLSYRERNIAIIFINFFLIISLALLLSGCGISESGELMSDARKFIDQGEYQKAMTNLSKVLEEDESNSEARGMYYQALKLHKADKAKFRKDYEQEIKELKDLLNDKSGSAKIRDKAEEMLEQAEKAYRSQKKAIITRKENAKKTAEENKGKYTSGSIYGQKSFEYERDNNRVNSQSNNINNNPGSSGNGINSSSNGGNNTGSNNNSQNGATNGSNSNHQQGQTGGTQGQSGLQGQTGGNSGQN</sequence>
<dbReference type="Proteomes" id="UP000713904">
    <property type="component" value="Unassembled WGS sequence"/>
</dbReference>
<evidence type="ECO:0000256" key="2">
    <source>
        <dbReference type="SAM" id="MobiDB-lite"/>
    </source>
</evidence>
<feature type="compositionally biased region" description="Low complexity" evidence="2">
    <location>
        <begin position="174"/>
        <end position="224"/>
    </location>
</feature>
<feature type="region of interest" description="Disordered" evidence="2">
    <location>
        <begin position="174"/>
        <end position="246"/>
    </location>
</feature>
<evidence type="ECO:0000313" key="4">
    <source>
        <dbReference type="EMBL" id="MBC2575679.1"/>
    </source>
</evidence>
<dbReference type="InterPro" id="IPR011990">
    <property type="entry name" value="TPR-like_helical_dom_sf"/>
</dbReference>
<gene>
    <name evidence="4" type="ORF">HLB29_03175</name>
</gene>
<feature type="compositionally biased region" description="Gly residues" evidence="2">
    <location>
        <begin position="237"/>
        <end position="246"/>
    </location>
</feature>
<dbReference type="PROSITE" id="PS51257">
    <property type="entry name" value="PROKAR_LIPOPROTEIN"/>
    <property type="match status" value="1"/>
</dbReference>
<dbReference type="RefSeq" id="WP_185623709.1">
    <property type="nucleotide sequence ID" value="NZ_JABGBW010000002.1"/>
</dbReference>
<accession>A0ABR6TKG6</accession>
<organism evidence="4 5">
    <name type="scientific">Peptostreptococcus canis</name>
    <dbReference type="NCBI Taxonomy" id="1159213"/>
    <lineage>
        <taxon>Bacteria</taxon>
        <taxon>Bacillati</taxon>
        <taxon>Bacillota</taxon>
        <taxon>Clostridia</taxon>
        <taxon>Peptostreptococcales</taxon>
        <taxon>Peptostreptococcaceae</taxon>
        <taxon>Peptostreptococcus</taxon>
    </lineage>
</organism>
<proteinExistence type="predicted"/>
<evidence type="ECO:0000313" key="5">
    <source>
        <dbReference type="Proteomes" id="UP000713904"/>
    </source>
</evidence>
<feature type="coiled-coil region" evidence="1">
    <location>
        <begin position="88"/>
        <end position="136"/>
    </location>
</feature>
<evidence type="ECO:0000256" key="1">
    <source>
        <dbReference type="SAM" id="Coils"/>
    </source>
</evidence>
<keyword evidence="3" id="KW-0812">Transmembrane</keyword>
<evidence type="ECO:0000256" key="3">
    <source>
        <dbReference type="SAM" id="Phobius"/>
    </source>
</evidence>
<dbReference type="EMBL" id="JABGBW010000002">
    <property type="protein sequence ID" value="MBC2575679.1"/>
    <property type="molecule type" value="Genomic_DNA"/>
</dbReference>
<comment type="caution">
    <text evidence="4">The sequence shown here is derived from an EMBL/GenBank/DDBJ whole genome shotgun (WGS) entry which is preliminary data.</text>
</comment>
<dbReference type="Gene3D" id="1.25.40.10">
    <property type="entry name" value="Tetratricopeptide repeat domain"/>
    <property type="match status" value="1"/>
</dbReference>
<keyword evidence="1" id="KW-0175">Coiled coil</keyword>
<reference evidence="4 5" key="1">
    <citation type="submission" date="2020-05" db="EMBL/GenBank/DDBJ databases">
        <title>Draft genome of xy-202 and genomic insight in genome of the genus Peptostreptococcus.</title>
        <authorList>
            <person name="Zhang Z."/>
        </authorList>
    </citation>
    <scope>NUCLEOTIDE SEQUENCE [LARGE SCALE GENOMIC DNA]</scope>
    <source>
        <strain evidence="4 5">DSM 27025</strain>
    </source>
</reference>
<keyword evidence="5" id="KW-1185">Reference proteome</keyword>
<name>A0ABR6TKG6_9FIRM</name>
<feature type="transmembrane region" description="Helical" evidence="3">
    <location>
        <begin position="12"/>
        <end position="31"/>
    </location>
</feature>
<evidence type="ECO:0008006" key="6">
    <source>
        <dbReference type="Google" id="ProtNLM"/>
    </source>
</evidence>
<protein>
    <recommendedName>
        <fullName evidence="6">Tetratricopeptide repeat protein</fullName>
    </recommendedName>
</protein>
<keyword evidence="3" id="KW-0472">Membrane</keyword>
<keyword evidence="3" id="KW-1133">Transmembrane helix</keyword>